<accession>A0A6J5NPV0</accession>
<reference evidence="1" key="1">
    <citation type="submission" date="2020-04" db="EMBL/GenBank/DDBJ databases">
        <authorList>
            <person name="Chiriac C."/>
            <person name="Salcher M."/>
            <person name="Ghai R."/>
            <person name="Kavagutti S V."/>
        </authorList>
    </citation>
    <scope>NUCLEOTIDE SEQUENCE</scope>
</reference>
<sequence length="77" mass="8435">MGEYTDSSEFYGAVTAYVWSIGGKWLVVASTRADAHRIAHSRGWFLAGQSLSTLDSPSIRRATQHEVDTLGIIPELP</sequence>
<protein>
    <submittedName>
        <fullName evidence="1">Uncharacterized protein</fullName>
    </submittedName>
</protein>
<evidence type="ECO:0000313" key="1">
    <source>
        <dbReference type="EMBL" id="CAB4159028.1"/>
    </source>
</evidence>
<dbReference type="EMBL" id="LR796677">
    <property type="protein sequence ID" value="CAB4159028.1"/>
    <property type="molecule type" value="Genomic_DNA"/>
</dbReference>
<gene>
    <name evidence="1" type="ORF">UFOVP711_46</name>
</gene>
<organism evidence="1">
    <name type="scientific">uncultured Caudovirales phage</name>
    <dbReference type="NCBI Taxonomy" id="2100421"/>
    <lineage>
        <taxon>Viruses</taxon>
        <taxon>Duplodnaviria</taxon>
        <taxon>Heunggongvirae</taxon>
        <taxon>Uroviricota</taxon>
        <taxon>Caudoviricetes</taxon>
        <taxon>Peduoviridae</taxon>
        <taxon>Maltschvirus</taxon>
        <taxon>Maltschvirus maltsch</taxon>
    </lineage>
</organism>
<proteinExistence type="predicted"/>
<name>A0A6J5NPV0_9CAUD</name>